<reference evidence="3 4" key="1">
    <citation type="journal article" date="2019" name="Sci. Rep.">
        <title>A high-quality genome of Eragrostis curvula grass provides insights into Poaceae evolution and supports new strategies to enhance forage quality.</title>
        <authorList>
            <person name="Carballo J."/>
            <person name="Santos B.A.C.M."/>
            <person name="Zappacosta D."/>
            <person name="Garbus I."/>
            <person name="Selva J.P."/>
            <person name="Gallo C.A."/>
            <person name="Diaz A."/>
            <person name="Albertini E."/>
            <person name="Caccamo M."/>
            <person name="Echenique V."/>
        </authorList>
    </citation>
    <scope>NUCLEOTIDE SEQUENCE [LARGE SCALE GENOMIC DNA]</scope>
    <source>
        <strain evidence="4">cv. Victoria</strain>
        <tissue evidence="3">Leaf</tissue>
    </source>
</reference>
<accession>A0A5J9TZC0</accession>
<feature type="region of interest" description="Disordered" evidence="1">
    <location>
        <begin position="1"/>
        <end position="29"/>
    </location>
</feature>
<keyword evidence="4" id="KW-1185">Reference proteome</keyword>
<evidence type="ECO:0000313" key="4">
    <source>
        <dbReference type="Proteomes" id="UP000324897"/>
    </source>
</evidence>
<dbReference type="Pfam" id="PF07734">
    <property type="entry name" value="FBA_1"/>
    <property type="match status" value="1"/>
</dbReference>
<dbReference type="OrthoDB" id="591557at2759"/>
<proteinExistence type="predicted"/>
<dbReference type="PANTHER" id="PTHR31672:SF13">
    <property type="entry name" value="F-BOX PROTEIN CPR30-LIKE"/>
    <property type="match status" value="1"/>
</dbReference>
<evidence type="ECO:0000313" key="3">
    <source>
        <dbReference type="EMBL" id="TVU16670.1"/>
    </source>
</evidence>
<feature type="domain" description="F-box associated beta-propeller type 1" evidence="2">
    <location>
        <begin position="128"/>
        <end position="284"/>
    </location>
</feature>
<sequence length="340" mass="38158">MGSERMAGKVEREEADAKKTRTDNDAPGKAIPGHVFEAILVRLPARSAVACMMLSKQHRQLICSQEFRKLHCRLGAPLPRPHIAYIMTAPVKRPNREEEVSSFHGFYLAGAGLNCNDAPVRSFTVPRKTKRQSEKKYINTCNGILLLASTEGSDEPGGCILWNPAVADSRMVVTVPSPPPSQRMEYLALGLGYGPRTGTYKILLLRRNGRYANDAGRNHLAIYHLEDPKKEPRVFEGEYGVIRQEALYMDGRIYVIDEHHLAILSVDVDSEIVTSIHLPVRWQTVLSRPMELSGRLCIALKGGHESSIWLLSCDNQWEQVCLLGTLLHLFRAFGKWARCF</sequence>
<dbReference type="PANTHER" id="PTHR31672">
    <property type="entry name" value="BNACNNG10540D PROTEIN"/>
    <property type="match status" value="1"/>
</dbReference>
<dbReference type="NCBIfam" id="TIGR01640">
    <property type="entry name" value="F_box_assoc_1"/>
    <property type="match status" value="1"/>
</dbReference>
<gene>
    <name evidence="3" type="ORF">EJB05_40245</name>
</gene>
<name>A0A5J9TZC0_9POAL</name>
<dbReference type="InterPro" id="IPR036047">
    <property type="entry name" value="F-box-like_dom_sf"/>
</dbReference>
<dbReference type="InterPro" id="IPR006527">
    <property type="entry name" value="F-box-assoc_dom_typ1"/>
</dbReference>
<dbReference type="AlphaFoldDB" id="A0A5J9TZC0"/>
<feature type="compositionally biased region" description="Basic and acidic residues" evidence="1">
    <location>
        <begin position="1"/>
        <end position="26"/>
    </location>
</feature>
<organism evidence="3 4">
    <name type="scientific">Eragrostis curvula</name>
    <name type="common">weeping love grass</name>
    <dbReference type="NCBI Taxonomy" id="38414"/>
    <lineage>
        <taxon>Eukaryota</taxon>
        <taxon>Viridiplantae</taxon>
        <taxon>Streptophyta</taxon>
        <taxon>Embryophyta</taxon>
        <taxon>Tracheophyta</taxon>
        <taxon>Spermatophyta</taxon>
        <taxon>Magnoliopsida</taxon>
        <taxon>Liliopsida</taxon>
        <taxon>Poales</taxon>
        <taxon>Poaceae</taxon>
        <taxon>PACMAD clade</taxon>
        <taxon>Chloridoideae</taxon>
        <taxon>Eragrostideae</taxon>
        <taxon>Eragrostidinae</taxon>
        <taxon>Eragrostis</taxon>
    </lineage>
</organism>
<evidence type="ECO:0000259" key="2">
    <source>
        <dbReference type="Pfam" id="PF07734"/>
    </source>
</evidence>
<dbReference type="InterPro" id="IPR017451">
    <property type="entry name" value="F-box-assoc_interact_dom"/>
</dbReference>
<comment type="caution">
    <text evidence="3">The sequence shown here is derived from an EMBL/GenBank/DDBJ whole genome shotgun (WGS) entry which is preliminary data.</text>
</comment>
<dbReference type="SUPFAM" id="SSF81383">
    <property type="entry name" value="F-box domain"/>
    <property type="match status" value="1"/>
</dbReference>
<dbReference type="Gramene" id="TVU16670">
    <property type="protein sequence ID" value="TVU16670"/>
    <property type="gene ID" value="EJB05_40245"/>
</dbReference>
<evidence type="ECO:0000256" key="1">
    <source>
        <dbReference type="SAM" id="MobiDB-lite"/>
    </source>
</evidence>
<dbReference type="EMBL" id="RWGY01000031">
    <property type="protein sequence ID" value="TVU16670.1"/>
    <property type="molecule type" value="Genomic_DNA"/>
</dbReference>
<dbReference type="Proteomes" id="UP000324897">
    <property type="component" value="Unassembled WGS sequence"/>
</dbReference>
<dbReference type="InterPro" id="IPR050796">
    <property type="entry name" value="SCF_F-box_component"/>
</dbReference>
<protein>
    <recommendedName>
        <fullName evidence="2">F-box associated beta-propeller type 1 domain-containing protein</fullName>
    </recommendedName>
</protein>